<keyword evidence="2" id="KW-0812">Transmembrane</keyword>
<dbReference type="InterPro" id="IPR046672">
    <property type="entry name" value="DUF6542"/>
</dbReference>
<evidence type="ECO:0000256" key="2">
    <source>
        <dbReference type="SAM" id="Phobius"/>
    </source>
</evidence>
<feature type="transmembrane region" description="Helical" evidence="2">
    <location>
        <begin position="55"/>
        <end position="74"/>
    </location>
</feature>
<keyword evidence="2" id="KW-1133">Transmembrane helix</keyword>
<dbReference type="Proteomes" id="UP001611548">
    <property type="component" value="Unassembled WGS sequence"/>
</dbReference>
<feature type="domain" description="DUF6542" evidence="3">
    <location>
        <begin position="57"/>
        <end position="169"/>
    </location>
</feature>
<dbReference type="EMBL" id="JBIRWE010000002">
    <property type="protein sequence ID" value="MFI1964070.1"/>
    <property type="molecule type" value="Genomic_DNA"/>
</dbReference>
<feature type="region of interest" description="Disordered" evidence="1">
    <location>
        <begin position="182"/>
        <end position="201"/>
    </location>
</feature>
<evidence type="ECO:0000259" key="3">
    <source>
        <dbReference type="Pfam" id="PF20177"/>
    </source>
</evidence>
<accession>A0ABW7UN51</accession>
<comment type="caution">
    <text evidence="4">The sequence shown here is derived from an EMBL/GenBank/DDBJ whole genome shotgun (WGS) entry which is preliminary data.</text>
</comment>
<feature type="compositionally biased region" description="Polar residues" evidence="1">
    <location>
        <begin position="1"/>
        <end position="10"/>
    </location>
</feature>
<name>A0ABW7UN51_9ACTN</name>
<gene>
    <name evidence="4" type="ORF">ACH429_08030</name>
</gene>
<protein>
    <submittedName>
        <fullName evidence="4">DUF6542 domain-containing protein</fullName>
    </submittedName>
</protein>
<feature type="region of interest" description="Disordered" evidence="1">
    <location>
        <begin position="1"/>
        <end position="33"/>
    </location>
</feature>
<dbReference type="Pfam" id="PF20177">
    <property type="entry name" value="DUF6542"/>
    <property type="match status" value="1"/>
</dbReference>
<reference evidence="4 5" key="1">
    <citation type="submission" date="2024-10" db="EMBL/GenBank/DDBJ databases">
        <title>The Natural Products Discovery Center: Release of the First 8490 Sequenced Strains for Exploring Actinobacteria Biosynthetic Diversity.</title>
        <authorList>
            <person name="Kalkreuter E."/>
            <person name="Kautsar S.A."/>
            <person name="Yang D."/>
            <person name="Bader C.D."/>
            <person name="Teijaro C.N."/>
            <person name="Fluegel L."/>
            <person name="Davis C.M."/>
            <person name="Simpson J.R."/>
            <person name="Lauterbach L."/>
            <person name="Steele A.D."/>
            <person name="Gui C."/>
            <person name="Meng S."/>
            <person name="Li G."/>
            <person name="Viehrig K."/>
            <person name="Ye F."/>
            <person name="Su P."/>
            <person name="Kiefer A.F."/>
            <person name="Nichols A."/>
            <person name="Cepeda A.J."/>
            <person name="Yan W."/>
            <person name="Fan B."/>
            <person name="Jiang Y."/>
            <person name="Adhikari A."/>
            <person name="Zheng C.-J."/>
            <person name="Schuster L."/>
            <person name="Cowan T.M."/>
            <person name="Smanski M.J."/>
            <person name="Chevrette M.G."/>
            <person name="De Carvalho L.P.S."/>
            <person name="Shen B."/>
        </authorList>
    </citation>
    <scope>NUCLEOTIDE SEQUENCE [LARGE SCALE GENOMIC DNA]</scope>
    <source>
        <strain evidence="4 5">NPDC020327</strain>
    </source>
</reference>
<evidence type="ECO:0000313" key="5">
    <source>
        <dbReference type="Proteomes" id="UP001611548"/>
    </source>
</evidence>
<evidence type="ECO:0000313" key="4">
    <source>
        <dbReference type="EMBL" id="MFI1964070.1"/>
    </source>
</evidence>
<feature type="transmembrane region" description="Helical" evidence="2">
    <location>
        <begin position="86"/>
        <end position="104"/>
    </location>
</feature>
<keyword evidence="2" id="KW-0472">Membrane</keyword>
<keyword evidence="5" id="KW-1185">Reference proteome</keyword>
<proteinExistence type="predicted"/>
<evidence type="ECO:0000256" key="1">
    <source>
        <dbReference type="SAM" id="MobiDB-lite"/>
    </source>
</evidence>
<dbReference type="RefSeq" id="WP_205627688.1">
    <property type="nucleotide sequence ID" value="NZ_JBIRWE010000002.1"/>
</dbReference>
<organism evidence="4 5">
    <name type="scientific">Streptomyces pathocidini</name>
    <dbReference type="NCBI Taxonomy" id="1650571"/>
    <lineage>
        <taxon>Bacteria</taxon>
        <taxon>Bacillati</taxon>
        <taxon>Actinomycetota</taxon>
        <taxon>Actinomycetes</taxon>
        <taxon>Kitasatosporales</taxon>
        <taxon>Streptomycetaceae</taxon>
        <taxon>Streptomyces</taxon>
    </lineage>
</organism>
<sequence length="201" mass="20699">MEQPSRNTPQAGPRRAPGQVPEQESATVYRAAPRRSTPPAVVVLRRLRKLQQVPGPRLTGLGCGLLSMLAMLTTGVLDDLLLDGSSVVYGLVFLVVCVGGGLWVRPNDLITAPISAPIAFTVGLQPISGGEGGFGPQVIAVFTQLALQAGWLYAGTATACLVVALRKVLVLSDRAAARRRGASGGVADRGGSTGPGRGIAP</sequence>